<feature type="region of interest" description="Disordered" evidence="2">
    <location>
        <begin position="357"/>
        <end position="392"/>
    </location>
</feature>
<gene>
    <name evidence="4" type="ORF">HKK74_29615</name>
</gene>
<comment type="caution">
    <text evidence="4">The sequence shown here is derived from an EMBL/GenBank/DDBJ whole genome shotgun (WGS) entry which is preliminary data.</text>
</comment>
<protein>
    <submittedName>
        <fullName evidence="4">CocE/NonD family hydrolase</fullName>
    </submittedName>
</protein>
<dbReference type="RefSeq" id="WP_187246667.1">
    <property type="nucleotide sequence ID" value="NZ_BAAAOK010000001.1"/>
</dbReference>
<dbReference type="Pfam" id="PF02129">
    <property type="entry name" value="Peptidase_S15"/>
    <property type="match status" value="1"/>
</dbReference>
<dbReference type="NCBIfam" id="TIGR00976">
    <property type="entry name" value="CocE_NonD"/>
    <property type="match status" value="1"/>
</dbReference>
<proteinExistence type="predicted"/>
<dbReference type="Gene3D" id="2.60.120.260">
    <property type="entry name" value="Galactose-binding domain-like"/>
    <property type="match status" value="1"/>
</dbReference>
<evidence type="ECO:0000256" key="2">
    <source>
        <dbReference type="SAM" id="MobiDB-lite"/>
    </source>
</evidence>
<dbReference type="EMBL" id="JABVEC010000029">
    <property type="protein sequence ID" value="MBC6469620.1"/>
    <property type="molecule type" value="Genomic_DNA"/>
</dbReference>
<evidence type="ECO:0000259" key="3">
    <source>
        <dbReference type="SMART" id="SM00939"/>
    </source>
</evidence>
<accession>A0ABR7LXY6</accession>
<evidence type="ECO:0000256" key="1">
    <source>
        <dbReference type="ARBA" id="ARBA00022801"/>
    </source>
</evidence>
<dbReference type="Pfam" id="PF08530">
    <property type="entry name" value="PepX_C"/>
    <property type="match status" value="1"/>
</dbReference>
<reference evidence="4 5" key="1">
    <citation type="submission" date="2020-06" db="EMBL/GenBank/DDBJ databases">
        <title>Actinomadura xiongansis sp. nov., isolated from soil of Baiyangdian.</title>
        <authorList>
            <person name="Zhang X."/>
        </authorList>
    </citation>
    <scope>NUCLEOTIDE SEQUENCE [LARGE SCALE GENOMIC DNA]</scope>
    <source>
        <strain evidence="4 5">HBUM206468</strain>
    </source>
</reference>
<dbReference type="InterPro" id="IPR000383">
    <property type="entry name" value="Xaa-Pro-like_dom"/>
</dbReference>
<dbReference type="SUPFAM" id="SSF53474">
    <property type="entry name" value="alpha/beta-Hydrolases"/>
    <property type="match status" value="1"/>
</dbReference>
<dbReference type="SMART" id="SM00939">
    <property type="entry name" value="PepX_C"/>
    <property type="match status" value="1"/>
</dbReference>
<dbReference type="PANTHER" id="PTHR43056:SF10">
    <property type="entry name" value="COCE_NOND FAMILY, PUTATIVE (AFU_ORTHOLOGUE AFUA_7G00600)-RELATED"/>
    <property type="match status" value="1"/>
</dbReference>
<dbReference type="InterPro" id="IPR029058">
    <property type="entry name" value="AB_hydrolase_fold"/>
</dbReference>
<dbReference type="InterPro" id="IPR005674">
    <property type="entry name" value="CocE/Ser_esterase"/>
</dbReference>
<dbReference type="PANTHER" id="PTHR43056">
    <property type="entry name" value="PEPTIDASE S9 PROLYL OLIGOPEPTIDASE"/>
    <property type="match status" value="1"/>
</dbReference>
<dbReference type="Gene3D" id="1.10.3020.10">
    <property type="entry name" value="alpha-amino acid ester hydrolase ( Helical cap domain)"/>
    <property type="match status" value="1"/>
</dbReference>
<evidence type="ECO:0000313" key="4">
    <source>
        <dbReference type="EMBL" id="MBC6469620.1"/>
    </source>
</evidence>
<dbReference type="Gene3D" id="3.40.50.1820">
    <property type="entry name" value="alpha/beta hydrolase"/>
    <property type="match status" value="1"/>
</dbReference>
<name>A0ABR7LXY6_9ACTN</name>
<organism evidence="4 5">
    <name type="scientific">Actinomadura alba</name>
    <dbReference type="NCBI Taxonomy" id="406431"/>
    <lineage>
        <taxon>Bacteria</taxon>
        <taxon>Bacillati</taxon>
        <taxon>Actinomycetota</taxon>
        <taxon>Actinomycetes</taxon>
        <taxon>Streptosporangiales</taxon>
        <taxon>Thermomonosporaceae</taxon>
        <taxon>Actinomadura</taxon>
    </lineage>
</organism>
<sequence>MEPLGLARRLGAVAMRLPRGTHHVAVRRDLAVPVAEGIVLLTDHYMPVGVGRAPTVLVRSPYGRRGPFGTMCGHVFAEHGFQAVVQSVRGGFGSGGVFDPLGDERDDGLATVEWLRAQPWFDGTFAMYGPSYLGFAQWAIAADVGPELKAMATQVTASQFRDAMYYGGGFALESTLSWVDLTARMKHPLSGLTAAFVSPRRARRAALSGRPLAELDALATGVQSRFFQDVLENGPETPFWAKRDFSATVAKVDAPVNMMGGWYDVFLPWQLKDYAALRAAGRRPYLTIGPWFHSDGRIMRAAVAEALAWFRAHLADDPSDLREKPVRLYVTGAQEWREFTDWPVPGVREERWRLQPDGALAPHDPPESAPDTYRYDPAHPTPCISGPSILGNGKPADQRRLESRHDVLTFTGPVLTDDLEIIGPVRADLYVRSDRVHTDFVVRLCDVAPNGESLNLCEGMRRLTPGAPEADGDGVRRVAVELWPAAHRFQAGHRVRLQVCSGAYPRVARNPGTGAALGTAARMVTADQEIFHAPDRPSAIVLPVAD</sequence>
<evidence type="ECO:0000313" key="5">
    <source>
        <dbReference type="Proteomes" id="UP000805614"/>
    </source>
</evidence>
<dbReference type="SUPFAM" id="SSF49785">
    <property type="entry name" value="Galactose-binding domain-like"/>
    <property type="match status" value="1"/>
</dbReference>
<dbReference type="Proteomes" id="UP000805614">
    <property type="component" value="Unassembled WGS sequence"/>
</dbReference>
<dbReference type="InterPro" id="IPR050585">
    <property type="entry name" value="Xaa-Pro_dipeptidyl-ppase/CocE"/>
</dbReference>
<dbReference type="InterPro" id="IPR008979">
    <property type="entry name" value="Galactose-bd-like_sf"/>
</dbReference>
<feature type="domain" description="Xaa-Pro dipeptidyl-peptidase C-terminal" evidence="3">
    <location>
        <begin position="307"/>
        <end position="541"/>
    </location>
</feature>
<keyword evidence="5" id="KW-1185">Reference proteome</keyword>
<dbReference type="InterPro" id="IPR013736">
    <property type="entry name" value="Xaa-Pro_dipept_C"/>
</dbReference>
<keyword evidence="1 4" id="KW-0378">Hydrolase</keyword>
<dbReference type="GO" id="GO:0016787">
    <property type="term" value="F:hydrolase activity"/>
    <property type="evidence" value="ECO:0007669"/>
    <property type="project" value="UniProtKB-KW"/>
</dbReference>